<keyword evidence="1" id="KW-1133">Transmembrane helix</keyword>
<reference evidence="2" key="1">
    <citation type="submission" date="2022-07" db="EMBL/GenBank/DDBJ databases">
        <title>Description and genome-wide analysis of Profundicola chukchiensis gen. nov., sp. nov., marine bacteria isolated from bottom sediments of the Chukchi Sea.</title>
        <authorList>
            <person name="Romanenko L."/>
            <person name="Otstavnykh N."/>
            <person name="Kurilenko V."/>
            <person name="Eremeev V."/>
            <person name="Velansky P."/>
            <person name="Mikhailov V."/>
            <person name="Isaeva M."/>
        </authorList>
    </citation>
    <scope>NUCLEOTIDE SEQUENCE</scope>
    <source>
        <strain evidence="2">KMM 9713</strain>
    </source>
</reference>
<comment type="caution">
    <text evidence="2">The sequence shown here is derived from an EMBL/GenBank/DDBJ whole genome shotgun (WGS) entry which is preliminary data.</text>
</comment>
<proteinExistence type="predicted"/>
<keyword evidence="1" id="KW-0472">Membrane</keyword>
<gene>
    <name evidence="2" type="ORF">NMK71_04845</name>
</gene>
<feature type="transmembrane region" description="Helical" evidence="1">
    <location>
        <begin position="178"/>
        <end position="194"/>
    </location>
</feature>
<dbReference type="AlphaFoldDB" id="A0A9X4RU39"/>
<evidence type="ECO:0000313" key="2">
    <source>
        <dbReference type="EMBL" id="MDG4945733.1"/>
    </source>
</evidence>
<accession>A0A9X4RU39</accession>
<protein>
    <submittedName>
        <fullName evidence="2">Uncharacterized protein</fullName>
    </submittedName>
</protein>
<keyword evidence="1" id="KW-0812">Transmembrane</keyword>
<evidence type="ECO:0000313" key="3">
    <source>
        <dbReference type="Proteomes" id="UP001152599"/>
    </source>
</evidence>
<keyword evidence="3" id="KW-1185">Reference proteome</keyword>
<dbReference type="Proteomes" id="UP001152599">
    <property type="component" value="Unassembled WGS sequence"/>
</dbReference>
<sequence>MGMSRVCPICYQQEAFSFNFGPNSVADAEFHQKKWCKCGYTSGEELMEDQDLGFTDNRWVGVAKSFLIDFFENTSSGGILSKDQMVRLFLKQLKNSANNYDLSIELVPIKEGEEWDFIEDGNPINRPRKDIFNNAIDLETLPDKIILNEMKQNILNDYQKSKKDVENLEKINIKKNRIIALLVLMCVILIVLLIV</sequence>
<organism evidence="2 3">
    <name type="scientific">Profundicola chukchiensis</name>
    <dbReference type="NCBI Taxonomy" id="2961959"/>
    <lineage>
        <taxon>Bacteria</taxon>
        <taxon>Pseudomonadati</taxon>
        <taxon>Bacteroidota</taxon>
        <taxon>Flavobacteriia</taxon>
        <taxon>Flavobacteriales</taxon>
        <taxon>Weeksellaceae</taxon>
        <taxon>Profundicola</taxon>
    </lineage>
</organism>
<dbReference type="EMBL" id="JANCMU010000002">
    <property type="protein sequence ID" value="MDG4945733.1"/>
    <property type="molecule type" value="Genomic_DNA"/>
</dbReference>
<evidence type="ECO:0000256" key="1">
    <source>
        <dbReference type="SAM" id="Phobius"/>
    </source>
</evidence>
<dbReference type="RefSeq" id="WP_304420298.1">
    <property type="nucleotide sequence ID" value="NZ_JANCMU010000002.1"/>
</dbReference>
<name>A0A9X4RU39_9FLAO</name>